<evidence type="ECO:0000313" key="3">
    <source>
        <dbReference type="Proteomes" id="UP001529510"/>
    </source>
</evidence>
<gene>
    <name evidence="2" type="ORF">M9458_013331</name>
</gene>
<keyword evidence="1" id="KW-1133">Transmembrane helix</keyword>
<protein>
    <submittedName>
        <fullName evidence="2">Uncharacterized protein</fullName>
    </submittedName>
</protein>
<feature type="transmembrane region" description="Helical" evidence="1">
    <location>
        <begin position="6"/>
        <end position="21"/>
    </location>
</feature>
<reference evidence="2 3" key="1">
    <citation type="submission" date="2024-05" db="EMBL/GenBank/DDBJ databases">
        <title>Genome sequencing and assembly of Indian major carp, Cirrhinus mrigala (Hamilton, 1822).</title>
        <authorList>
            <person name="Mohindra V."/>
            <person name="Chowdhury L.M."/>
            <person name="Lal K."/>
            <person name="Jena J.K."/>
        </authorList>
    </citation>
    <scope>NUCLEOTIDE SEQUENCE [LARGE SCALE GENOMIC DNA]</scope>
    <source>
        <strain evidence="2">CM1030</strain>
        <tissue evidence="2">Blood</tissue>
    </source>
</reference>
<dbReference type="EMBL" id="JAMKFB020000006">
    <property type="protein sequence ID" value="KAL0190633.1"/>
    <property type="molecule type" value="Genomic_DNA"/>
</dbReference>
<evidence type="ECO:0000256" key="1">
    <source>
        <dbReference type="SAM" id="Phobius"/>
    </source>
</evidence>
<evidence type="ECO:0000313" key="2">
    <source>
        <dbReference type="EMBL" id="KAL0190633.1"/>
    </source>
</evidence>
<keyword evidence="3" id="KW-1185">Reference proteome</keyword>
<sequence>WAEYVLFAIIFAFMAYFYTYMNPVEIEAQFTESEDKKMKEHEMMTKDNLAYVNNETSQDTDIK</sequence>
<keyword evidence="1" id="KW-0812">Transmembrane</keyword>
<dbReference type="Proteomes" id="UP001529510">
    <property type="component" value="Unassembled WGS sequence"/>
</dbReference>
<organism evidence="2 3">
    <name type="scientific">Cirrhinus mrigala</name>
    <name type="common">Mrigala</name>
    <dbReference type="NCBI Taxonomy" id="683832"/>
    <lineage>
        <taxon>Eukaryota</taxon>
        <taxon>Metazoa</taxon>
        <taxon>Chordata</taxon>
        <taxon>Craniata</taxon>
        <taxon>Vertebrata</taxon>
        <taxon>Euteleostomi</taxon>
        <taxon>Actinopterygii</taxon>
        <taxon>Neopterygii</taxon>
        <taxon>Teleostei</taxon>
        <taxon>Ostariophysi</taxon>
        <taxon>Cypriniformes</taxon>
        <taxon>Cyprinidae</taxon>
        <taxon>Labeoninae</taxon>
        <taxon>Labeonini</taxon>
        <taxon>Cirrhinus</taxon>
    </lineage>
</organism>
<accession>A0ABD0QX80</accession>
<comment type="caution">
    <text evidence="2">The sequence shown here is derived from an EMBL/GenBank/DDBJ whole genome shotgun (WGS) entry which is preliminary data.</text>
</comment>
<dbReference type="AlphaFoldDB" id="A0ABD0QX80"/>
<proteinExistence type="predicted"/>
<name>A0ABD0QX80_CIRMR</name>
<keyword evidence="1" id="KW-0472">Membrane</keyword>
<feature type="non-terminal residue" evidence="2">
    <location>
        <position position="1"/>
    </location>
</feature>